<sequence>MMRSLIWSMVNFVGWVERSETQRPDKCWVSFLNPTYLLNNAIAYLVNCQLLETRLIASVQPSTVNRQQ</sequence>
<gene>
    <name evidence="1" type="ORF">H6G24_19610</name>
</gene>
<dbReference type="Proteomes" id="UP000658514">
    <property type="component" value="Unassembled WGS sequence"/>
</dbReference>
<evidence type="ECO:0000313" key="1">
    <source>
        <dbReference type="EMBL" id="MBD2197686.1"/>
    </source>
</evidence>
<protein>
    <recommendedName>
        <fullName evidence="3">Transposase</fullName>
    </recommendedName>
</protein>
<evidence type="ECO:0008006" key="3">
    <source>
        <dbReference type="Google" id="ProtNLM"/>
    </source>
</evidence>
<dbReference type="RefSeq" id="WP_190543366.1">
    <property type="nucleotide sequence ID" value="NZ_CAWPNO010000064.1"/>
</dbReference>
<evidence type="ECO:0000313" key="2">
    <source>
        <dbReference type="Proteomes" id="UP000658514"/>
    </source>
</evidence>
<keyword evidence="2" id="KW-1185">Reference proteome</keyword>
<proteinExistence type="predicted"/>
<dbReference type="EMBL" id="JACJQH010000031">
    <property type="protein sequence ID" value="MBD2197686.1"/>
    <property type="molecule type" value="Genomic_DNA"/>
</dbReference>
<name>A0ABR8ACL3_9CYAN</name>
<comment type="caution">
    <text evidence="1">The sequence shown here is derived from an EMBL/GenBank/DDBJ whole genome shotgun (WGS) entry which is preliminary data.</text>
</comment>
<reference evidence="1 2" key="1">
    <citation type="journal article" date="2020" name="ISME J.">
        <title>Comparative genomics reveals insights into cyanobacterial evolution and habitat adaptation.</title>
        <authorList>
            <person name="Chen M.Y."/>
            <person name="Teng W.K."/>
            <person name="Zhao L."/>
            <person name="Hu C.X."/>
            <person name="Zhou Y.K."/>
            <person name="Han B.P."/>
            <person name="Song L.R."/>
            <person name="Shu W.S."/>
        </authorList>
    </citation>
    <scope>NUCLEOTIDE SEQUENCE [LARGE SCALE GENOMIC DNA]</scope>
    <source>
        <strain evidence="1 2">FACHB-288</strain>
    </source>
</reference>
<accession>A0ABR8ACL3</accession>
<organism evidence="1 2">
    <name type="scientific">Calothrix parietina FACHB-288</name>
    <dbReference type="NCBI Taxonomy" id="2692896"/>
    <lineage>
        <taxon>Bacteria</taxon>
        <taxon>Bacillati</taxon>
        <taxon>Cyanobacteriota</taxon>
        <taxon>Cyanophyceae</taxon>
        <taxon>Nostocales</taxon>
        <taxon>Calotrichaceae</taxon>
        <taxon>Calothrix</taxon>
    </lineage>
</organism>